<feature type="transmembrane region" description="Helical" evidence="1">
    <location>
        <begin position="35"/>
        <end position="54"/>
    </location>
</feature>
<dbReference type="PANTHER" id="PTHR38457">
    <property type="entry name" value="REGULATOR ABRB-RELATED"/>
    <property type="match status" value="1"/>
</dbReference>
<evidence type="ECO:0000313" key="2">
    <source>
        <dbReference type="EMBL" id="QUS58953.1"/>
    </source>
</evidence>
<dbReference type="Pfam" id="PF05145">
    <property type="entry name" value="AbrB"/>
    <property type="match status" value="1"/>
</dbReference>
<feature type="transmembrane region" description="Helical" evidence="1">
    <location>
        <begin position="179"/>
        <end position="200"/>
    </location>
</feature>
<dbReference type="PIRSF" id="PIRSF038991">
    <property type="entry name" value="Protein_AbrB"/>
    <property type="match status" value="1"/>
</dbReference>
<dbReference type="Proteomes" id="UP000680706">
    <property type="component" value="Plasmid pAb134-02"/>
</dbReference>
<keyword evidence="1" id="KW-1133">Transmembrane helix</keyword>
<feature type="transmembrane region" description="Helical" evidence="1">
    <location>
        <begin position="232"/>
        <end position="249"/>
    </location>
</feature>
<keyword evidence="1" id="KW-0812">Transmembrane</keyword>
<feature type="transmembrane region" description="Helical" evidence="1">
    <location>
        <begin position="320"/>
        <end position="338"/>
    </location>
</feature>
<dbReference type="InterPro" id="IPR007820">
    <property type="entry name" value="AbrB_fam"/>
</dbReference>
<keyword evidence="3" id="KW-1185">Reference proteome</keyword>
<feature type="transmembrane region" description="Helical" evidence="1">
    <location>
        <begin position="85"/>
        <end position="102"/>
    </location>
</feature>
<dbReference type="RefSeq" id="WP_075697540.1">
    <property type="nucleotide sequence ID" value="NZ_CP074128.1"/>
</dbReference>
<feature type="transmembrane region" description="Helical" evidence="1">
    <location>
        <begin position="150"/>
        <end position="167"/>
    </location>
</feature>
<feature type="transmembrane region" description="Helical" evidence="1">
    <location>
        <begin position="7"/>
        <end position="29"/>
    </location>
</feature>
<sequence length="352" mass="36748">MAFERKDLFNLSITLAIAGAGVGLFSLLGFPAAPLTGSALAVSIGGMLGAPVTVPLWLRTLCFIVLGTGIGSGVTPAVIDAAVTWPASFLALGISLVLSMLFSRMVLVRFFGFDAYNASLASSPGHLSYILSMAADAKADMTRIGLAQSTRVLFLTICVPLFVTLLFEETGASFLPTQNITPLSAVYLLLGAAVMGTIFLKMKLPAAYLLGGMLVSSLGHLTEFTPGKMPDWATLSSFLVMGALIGTRFKGISPDLFAKAIGAGIAVTFITVGMAILGVVLAMPLVGLDPSLLFVAFAPGGVEAMAAIAVQSGLDPTFVAAHHVFRLLLLTFLVPLLLRRAKIETMNNSSFK</sequence>
<dbReference type="NCBIfam" id="TIGR03082">
    <property type="entry name" value="Gneg_AbrB_dup"/>
    <property type="match status" value="2"/>
</dbReference>
<accession>A0ABX8AV86</accession>
<name>A0ABX8AV86_9HYPH</name>
<dbReference type="EMBL" id="CP074128">
    <property type="protein sequence ID" value="QUS58953.1"/>
    <property type="molecule type" value="Genomic_DNA"/>
</dbReference>
<proteinExistence type="predicted"/>
<evidence type="ECO:0000256" key="1">
    <source>
        <dbReference type="SAM" id="Phobius"/>
    </source>
</evidence>
<dbReference type="InterPro" id="IPR017516">
    <property type="entry name" value="AbrB_dup"/>
</dbReference>
<feature type="transmembrane region" description="Helical" evidence="1">
    <location>
        <begin position="207"/>
        <end position="226"/>
    </location>
</feature>
<feature type="transmembrane region" description="Helical" evidence="1">
    <location>
        <begin position="261"/>
        <end position="286"/>
    </location>
</feature>
<organism evidence="2 3">
    <name type="scientific">Pseudovibrio brasiliensis</name>
    <dbReference type="NCBI Taxonomy" id="1898042"/>
    <lineage>
        <taxon>Bacteria</taxon>
        <taxon>Pseudomonadati</taxon>
        <taxon>Pseudomonadota</taxon>
        <taxon>Alphaproteobacteria</taxon>
        <taxon>Hyphomicrobiales</taxon>
        <taxon>Stappiaceae</taxon>
        <taxon>Pseudovibrio</taxon>
    </lineage>
</organism>
<reference evidence="2 3" key="1">
    <citation type="journal article" date="2021" name="Angew. Chem. Int. Ed. Engl.">
        <title>A novel family of nonribosomal peptides modulate collective behavior in Pseudovibrio bacteria isolated from marine sponges.</title>
        <authorList>
            <person name="Ioca L.P."/>
            <person name="Dai Y."/>
            <person name="Kunakom S."/>
            <person name="Diaz-Espinosa J."/>
            <person name="Krunic A."/>
            <person name="Crnkovic C.M."/>
            <person name="Orjala J."/>
            <person name="Sanchez L.M."/>
            <person name="Ferreira A.G."/>
            <person name="Berlinck R.G.S."/>
            <person name="Eustaquio A.S."/>
        </authorList>
    </citation>
    <scope>NUCLEOTIDE SEQUENCE [LARGE SCALE GENOMIC DNA]</scope>
    <source>
        <strain evidence="2 3">Ab134</strain>
        <plasmid evidence="2 3">pAb134-02</plasmid>
    </source>
</reference>
<dbReference type="PANTHER" id="PTHR38457:SF1">
    <property type="entry name" value="REGULATOR ABRB-RELATED"/>
    <property type="match status" value="1"/>
</dbReference>
<feature type="transmembrane region" description="Helical" evidence="1">
    <location>
        <begin position="61"/>
        <end position="79"/>
    </location>
</feature>
<geneLocation type="plasmid" evidence="2 3">
    <name>pAb134-02</name>
</geneLocation>
<protein>
    <submittedName>
        <fullName evidence="2">AbrB family transcriptional regulator</fullName>
    </submittedName>
</protein>
<keyword evidence="2" id="KW-0614">Plasmid</keyword>
<evidence type="ECO:0000313" key="3">
    <source>
        <dbReference type="Proteomes" id="UP000680706"/>
    </source>
</evidence>
<keyword evidence="1" id="KW-0472">Membrane</keyword>
<gene>
    <name evidence="2" type="ORF">KGB56_24840</name>
</gene>